<dbReference type="EMBL" id="KP136319">
    <property type="protein sequence ID" value="AJF96856.1"/>
    <property type="molecule type" value="Genomic_DNA"/>
</dbReference>
<evidence type="ECO:0000313" key="2">
    <source>
        <dbReference type="Proteomes" id="UP000202511"/>
    </source>
</evidence>
<organism evidence="1 2">
    <name type="scientific">Pandoravirus inopinatum</name>
    <dbReference type="NCBI Taxonomy" id="1605721"/>
    <lineage>
        <taxon>Viruses</taxon>
        <taxon>Pandoravirus</taxon>
    </lineage>
</organism>
<dbReference type="GeneID" id="23461773"/>
<dbReference type="SMR" id="A0A0B5J7V2"/>
<dbReference type="Proteomes" id="UP000202511">
    <property type="component" value="Segment"/>
</dbReference>
<reference evidence="1 2" key="1">
    <citation type="journal article" date="2015" name="Parasitol. Res.">
        <title>Viruses in close associations with free-living amoebae.</title>
        <authorList>
            <person name="Scheid P."/>
        </authorList>
    </citation>
    <scope>NUCLEOTIDE SEQUENCE [LARGE SCALE GENOMIC DNA]</scope>
    <source>
        <strain evidence="1">KlaHel</strain>
    </source>
</reference>
<sequence>MCRLTHTSVPIAECVITLGGHLMWNRAAKAWLRTLGRCMGVDETPSHPAEIGDCRVLAFDPAWTAAGLAPTEVAYVAKRSFGAVRNVYAPVERRQYDDLCWYDIGAAWHAMVTAVLVADCRARAATPYDHFERAVAIAGGRPGFHAAALTGVDLVGVTFAEATSFCASVFTRCRFFGCTFERCLYIGTEFVDCTFVDCTVGGVPDAVLGGPHGRVTGDVSVVARATARYGASFATLS</sequence>
<dbReference type="SUPFAM" id="SSF141571">
    <property type="entry name" value="Pentapeptide repeat-like"/>
    <property type="match status" value="1"/>
</dbReference>
<accession>A0A0B5J7V2</accession>
<dbReference type="KEGG" id="vg:23461773"/>
<dbReference type="RefSeq" id="YP_009119091.1">
    <property type="nucleotide sequence ID" value="NC_026440.1"/>
</dbReference>
<proteinExistence type="predicted"/>
<protein>
    <submittedName>
        <fullName evidence="1">Morn repeat protein</fullName>
    </submittedName>
</protein>
<dbReference type="Gene3D" id="2.160.20.80">
    <property type="entry name" value="E3 ubiquitin-protein ligase SopA"/>
    <property type="match status" value="1"/>
</dbReference>
<evidence type="ECO:0000313" key="1">
    <source>
        <dbReference type="EMBL" id="AJF96856.1"/>
    </source>
</evidence>
<name>A0A0B5J7V2_9VIRU</name>